<feature type="region of interest" description="Disordered" evidence="1">
    <location>
        <begin position="370"/>
        <end position="439"/>
    </location>
</feature>
<reference evidence="4 5" key="1">
    <citation type="submission" date="2018-09" db="EMBL/GenBank/DDBJ databases">
        <title>whole genome sequence of T. equiperdum IVM-t1 strain.</title>
        <authorList>
            <person name="Suganuma K."/>
        </authorList>
    </citation>
    <scope>NUCLEOTIDE SEQUENCE [LARGE SCALE GENOMIC DNA]</scope>
    <source>
        <strain evidence="4 5">IVM-t1</strain>
    </source>
</reference>
<feature type="region of interest" description="Disordered" evidence="1">
    <location>
        <begin position="456"/>
        <end position="555"/>
    </location>
</feature>
<evidence type="ECO:0000313" key="5">
    <source>
        <dbReference type="Proteomes" id="UP000266743"/>
    </source>
</evidence>
<feature type="compositionally biased region" description="Polar residues" evidence="1">
    <location>
        <begin position="411"/>
        <end position="423"/>
    </location>
</feature>
<dbReference type="FunFam" id="3.90.190.10:FF:000131">
    <property type="entry name" value="Dual specificity protein phosphatase, putative"/>
    <property type="match status" value="1"/>
</dbReference>
<evidence type="ECO:0000259" key="2">
    <source>
        <dbReference type="PROSITE" id="PS50054"/>
    </source>
</evidence>
<accession>A0A3L6L156</accession>
<dbReference type="SMART" id="SM00195">
    <property type="entry name" value="DSPc"/>
    <property type="match status" value="1"/>
</dbReference>
<feature type="region of interest" description="Disordered" evidence="1">
    <location>
        <begin position="285"/>
        <end position="304"/>
    </location>
</feature>
<organism evidence="4 5">
    <name type="scientific">Trypanosoma brucei equiperdum</name>
    <dbReference type="NCBI Taxonomy" id="630700"/>
    <lineage>
        <taxon>Eukaryota</taxon>
        <taxon>Discoba</taxon>
        <taxon>Euglenozoa</taxon>
        <taxon>Kinetoplastea</taxon>
        <taxon>Metakinetoplastina</taxon>
        <taxon>Trypanosomatida</taxon>
        <taxon>Trypanosomatidae</taxon>
        <taxon>Trypanosoma</taxon>
    </lineage>
</organism>
<dbReference type="InterPro" id="IPR000387">
    <property type="entry name" value="Tyr_Pase_dom"/>
</dbReference>
<evidence type="ECO:0000259" key="3">
    <source>
        <dbReference type="PROSITE" id="PS50056"/>
    </source>
</evidence>
<dbReference type="InterPro" id="IPR000340">
    <property type="entry name" value="Dual-sp_phosphatase_cat-dom"/>
</dbReference>
<gene>
    <name evidence="4" type="ORF">DPX39_100021100</name>
</gene>
<dbReference type="EMBL" id="QSBY01000010">
    <property type="protein sequence ID" value="RHW69866.1"/>
    <property type="molecule type" value="Genomic_DNA"/>
</dbReference>
<feature type="domain" description="Tyrosine specific protein phosphatases" evidence="3">
    <location>
        <begin position="77"/>
        <end position="137"/>
    </location>
</feature>
<dbReference type="SUPFAM" id="SSF52799">
    <property type="entry name" value="(Phosphotyrosine protein) phosphatases II"/>
    <property type="match status" value="1"/>
</dbReference>
<sequence length="555" mass="59907">MQELIAVRVKDGIFVGNAVAAHDREFISLNKITHVVNCAGGELADLFADDGVKYLTFPWKDPTGSVCTAVMFDSADENVKRTVRFIDEALEAGDCVLVHSQLGMSRSPALVAAYLIVKYGWKLESAISFLEMAHKDMSIKPHFLRQLRMFAKRNTIEHDIFDVDVDDSSFGLDNVQWMLRNTLLNGLTSASQRQNELYKLCSSKVDVGQPVKTSDVRVTTTRMKKAKRLVFVDTKQGSDVEPRSGTPVVTVQPLRQSEPGNHFLGYHGSIALEGRRRSNSIMRHSVSPCGRSVESDPSTNPHGRQELTLRFESKSGRSCSAFDGATSSQAARTASGYSTIDGASHVGEYHTHLPSPDTIHAPARSPFATLTSGHKYRKGSPLPSVVYNSSPMRSVQRPSSALVSEGRGAQLRTSSYTRPTGFSRSGVARSGSPCSVSSHSSAFLATSTRLSSYRNIAPHRSQPSSNVQPAWSAGKTALSPSRVHRSLLRSSPLNNRPGSPVERPSSTPRRVSSPTSGSADACSSRTVCGTSSGSKGGGVGLLRRQIPAAISSSRS</sequence>
<dbReference type="AlphaFoldDB" id="A0A3L6L156"/>
<dbReference type="PROSITE" id="PS50056">
    <property type="entry name" value="TYR_PHOSPHATASE_2"/>
    <property type="match status" value="1"/>
</dbReference>
<dbReference type="CDD" id="cd14498">
    <property type="entry name" value="DSP"/>
    <property type="match status" value="1"/>
</dbReference>
<dbReference type="InterPro" id="IPR029021">
    <property type="entry name" value="Prot-tyrosine_phosphatase-like"/>
</dbReference>
<dbReference type="PANTHER" id="PTHR46653">
    <property type="entry name" value="SPECIFICITY PROTEIN PHOSPHATASE, PUTATIVE-RELATED"/>
    <property type="match status" value="1"/>
</dbReference>
<feature type="compositionally biased region" description="Polar residues" evidence="1">
    <location>
        <begin position="488"/>
        <end position="497"/>
    </location>
</feature>
<feature type="compositionally biased region" description="Polar residues" evidence="1">
    <location>
        <begin position="386"/>
        <end position="402"/>
    </location>
</feature>
<dbReference type="Proteomes" id="UP000266743">
    <property type="component" value="Chromosome 10"/>
</dbReference>
<dbReference type="Gene3D" id="3.90.190.10">
    <property type="entry name" value="Protein tyrosine phosphatase superfamily"/>
    <property type="match status" value="1"/>
</dbReference>
<feature type="domain" description="Tyrosine-protein phosphatase" evidence="2">
    <location>
        <begin position="5"/>
        <end position="156"/>
    </location>
</feature>
<dbReference type="PROSITE" id="PS50054">
    <property type="entry name" value="TYR_PHOSPHATASE_DUAL"/>
    <property type="match status" value="1"/>
</dbReference>
<dbReference type="Pfam" id="PF00782">
    <property type="entry name" value="DSPc"/>
    <property type="match status" value="1"/>
</dbReference>
<dbReference type="PANTHER" id="PTHR46653:SF1">
    <property type="entry name" value="SPECIFICITY PROTEIN PHOSPHATASE, PUTATIVE-RELATED"/>
    <property type="match status" value="1"/>
</dbReference>
<dbReference type="InterPro" id="IPR020422">
    <property type="entry name" value="TYR_PHOSPHATASE_DUAL_dom"/>
</dbReference>
<name>A0A3L6L156_9TRYP</name>
<feature type="compositionally biased region" description="Low complexity" evidence="1">
    <location>
        <begin position="430"/>
        <end position="439"/>
    </location>
</feature>
<protein>
    <submittedName>
        <fullName evidence="4">Dual specificity protein phosphatase</fullName>
    </submittedName>
</protein>
<comment type="caution">
    <text evidence="4">The sequence shown here is derived from an EMBL/GenBank/DDBJ whole genome shotgun (WGS) entry which is preliminary data.</text>
</comment>
<proteinExistence type="predicted"/>
<feature type="compositionally biased region" description="Low complexity" evidence="1">
    <location>
        <begin position="499"/>
        <end position="518"/>
    </location>
</feature>
<evidence type="ECO:0000256" key="1">
    <source>
        <dbReference type="SAM" id="MobiDB-lite"/>
    </source>
</evidence>
<evidence type="ECO:0000313" key="4">
    <source>
        <dbReference type="EMBL" id="RHW69866.1"/>
    </source>
</evidence>